<evidence type="ECO:0000313" key="2">
    <source>
        <dbReference type="Proteomes" id="UP000244005"/>
    </source>
</evidence>
<keyword evidence="2" id="KW-1185">Reference proteome</keyword>
<dbReference type="AlphaFoldDB" id="A0A2R6X5I3"/>
<dbReference type="Gramene" id="Mp6g03530.1">
    <property type="protein sequence ID" value="Mp6g03530.1.cds"/>
    <property type="gene ID" value="Mp6g03530"/>
</dbReference>
<dbReference type="EMBL" id="KZ772707">
    <property type="protein sequence ID" value="PTQ41364.1"/>
    <property type="molecule type" value="Genomic_DNA"/>
</dbReference>
<evidence type="ECO:0000313" key="1">
    <source>
        <dbReference type="EMBL" id="PTQ41364.1"/>
    </source>
</evidence>
<sequence length="133" mass="15189">MHSDDFDAPLYWWGLNCVSLPIRGEWLALNMATSCGTLPYYTSIPCMRISLSTKASVNLDFTIMSIRTHEPLSRKVEEGHNDLCAKQEEVLEVRDEILMFGGRDESSRICSSSRHCLNHPGTSKWVQHFHMLC</sequence>
<gene>
    <name evidence="1" type="ORF">MARPO_0035s0132</name>
</gene>
<protein>
    <submittedName>
        <fullName evidence="1">Uncharacterized protein</fullName>
    </submittedName>
</protein>
<reference evidence="2" key="1">
    <citation type="journal article" date="2017" name="Cell">
        <title>Insights into land plant evolution garnered from the Marchantia polymorpha genome.</title>
        <authorList>
            <person name="Bowman J.L."/>
            <person name="Kohchi T."/>
            <person name="Yamato K.T."/>
            <person name="Jenkins J."/>
            <person name="Shu S."/>
            <person name="Ishizaki K."/>
            <person name="Yamaoka S."/>
            <person name="Nishihama R."/>
            <person name="Nakamura Y."/>
            <person name="Berger F."/>
            <person name="Adam C."/>
            <person name="Aki S.S."/>
            <person name="Althoff F."/>
            <person name="Araki T."/>
            <person name="Arteaga-Vazquez M.A."/>
            <person name="Balasubrmanian S."/>
            <person name="Barry K."/>
            <person name="Bauer D."/>
            <person name="Boehm C.R."/>
            <person name="Briginshaw L."/>
            <person name="Caballero-Perez J."/>
            <person name="Catarino B."/>
            <person name="Chen F."/>
            <person name="Chiyoda S."/>
            <person name="Chovatia M."/>
            <person name="Davies K.M."/>
            <person name="Delmans M."/>
            <person name="Demura T."/>
            <person name="Dierschke T."/>
            <person name="Dolan L."/>
            <person name="Dorantes-Acosta A.E."/>
            <person name="Eklund D.M."/>
            <person name="Florent S.N."/>
            <person name="Flores-Sandoval E."/>
            <person name="Fujiyama A."/>
            <person name="Fukuzawa H."/>
            <person name="Galik B."/>
            <person name="Grimanelli D."/>
            <person name="Grimwood J."/>
            <person name="Grossniklaus U."/>
            <person name="Hamada T."/>
            <person name="Haseloff J."/>
            <person name="Hetherington A.J."/>
            <person name="Higo A."/>
            <person name="Hirakawa Y."/>
            <person name="Hundley H.N."/>
            <person name="Ikeda Y."/>
            <person name="Inoue K."/>
            <person name="Inoue S.I."/>
            <person name="Ishida S."/>
            <person name="Jia Q."/>
            <person name="Kakita M."/>
            <person name="Kanazawa T."/>
            <person name="Kawai Y."/>
            <person name="Kawashima T."/>
            <person name="Kennedy M."/>
            <person name="Kinose K."/>
            <person name="Kinoshita T."/>
            <person name="Kohara Y."/>
            <person name="Koide E."/>
            <person name="Komatsu K."/>
            <person name="Kopischke S."/>
            <person name="Kubo M."/>
            <person name="Kyozuka J."/>
            <person name="Lagercrantz U."/>
            <person name="Lin S.S."/>
            <person name="Lindquist E."/>
            <person name="Lipzen A.M."/>
            <person name="Lu C.W."/>
            <person name="De Luna E."/>
            <person name="Martienssen R.A."/>
            <person name="Minamino N."/>
            <person name="Mizutani M."/>
            <person name="Mizutani M."/>
            <person name="Mochizuki N."/>
            <person name="Monte I."/>
            <person name="Mosher R."/>
            <person name="Nagasaki H."/>
            <person name="Nakagami H."/>
            <person name="Naramoto S."/>
            <person name="Nishitani K."/>
            <person name="Ohtani M."/>
            <person name="Okamoto T."/>
            <person name="Okumura M."/>
            <person name="Phillips J."/>
            <person name="Pollak B."/>
            <person name="Reinders A."/>
            <person name="Rovekamp M."/>
            <person name="Sano R."/>
            <person name="Sawa S."/>
            <person name="Schmid M.W."/>
            <person name="Shirakawa M."/>
            <person name="Solano R."/>
            <person name="Spunde A."/>
            <person name="Suetsugu N."/>
            <person name="Sugano S."/>
            <person name="Sugiyama A."/>
            <person name="Sun R."/>
            <person name="Suzuki Y."/>
            <person name="Takenaka M."/>
            <person name="Takezawa D."/>
            <person name="Tomogane H."/>
            <person name="Tsuzuki M."/>
            <person name="Ueda T."/>
            <person name="Umeda M."/>
            <person name="Ward J.M."/>
            <person name="Watanabe Y."/>
            <person name="Yazaki K."/>
            <person name="Yokoyama R."/>
            <person name="Yoshitake Y."/>
            <person name="Yotsui I."/>
            <person name="Zachgo S."/>
            <person name="Schmutz J."/>
        </authorList>
    </citation>
    <scope>NUCLEOTIDE SEQUENCE [LARGE SCALE GENOMIC DNA]</scope>
    <source>
        <strain evidence="2">Tak-1</strain>
    </source>
</reference>
<accession>A0A2R6X5I3</accession>
<dbReference type="Proteomes" id="UP000244005">
    <property type="component" value="Unassembled WGS sequence"/>
</dbReference>
<proteinExistence type="predicted"/>
<name>A0A2R6X5I3_MARPO</name>
<organism evidence="1 2">
    <name type="scientific">Marchantia polymorpha</name>
    <name type="common">Common liverwort</name>
    <name type="synonym">Marchantia aquatica</name>
    <dbReference type="NCBI Taxonomy" id="3197"/>
    <lineage>
        <taxon>Eukaryota</taxon>
        <taxon>Viridiplantae</taxon>
        <taxon>Streptophyta</taxon>
        <taxon>Embryophyta</taxon>
        <taxon>Marchantiophyta</taxon>
        <taxon>Marchantiopsida</taxon>
        <taxon>Marchantiidae</taxon>
        <taxon>Marchantiales</taxon>
        <taxon>Marchantiaceae</taxon>
        <taxon>Marchantia</taxon>
    </lineage>
</organism>